<dbReference type="Pfam" id="PF22978">
    <property type="entry name" value="HAD_Pex22"/>
    <property type="match status" value="1"/>
</dbReference>
<keyword evidence="2" id="KW-0812">Transmembrane</keyword>
<reference evidence="3" key="1">
    <citation type="submission" date="2021-01" db="EMBL/GenBank/DDBJ databases">
        <authorList>
            <person name="Corre E."/>
            <person name="Pelletier E."/>
            <person name="Niang G."/>
            <person name="Scheremetjew M."/>
            <person name="Finn R."/>
            <person name="Kale V."/>
            <person name="Holt S."/>
            <person name="Cochrane G."/>
            <person name="Meng A."/>
            <person name="Brown T."/>
            <person name="Cohen L."/>
        </authorList>
    </citation>
    <scope>NUCLEOTIDE SEQUENCE</scope>
    <source>
        <strain evidence="3">CCAP 1951/1</strain>
    </source>
</reference>
<proteinExistence type="predicted"/>
<dbReference type="PROSITE" id="PS51257">
    <property type="entry name" value="PROKAR_LIPOPROTEIN"/>
    <property type="match status" value="1"/>
</dbReference>
<evidence type="ECO:0000256" key="1">
    <source>
        <dbReference type="SAM" id="MobiDB-lite"/>
    </source>
</evidence>
<gene>
    <name evidence="3" type="ORF">NDES1114_LOCUS23785</name>
</gene>
<feature type="region of interest" description="Disordered" evidence="1">
    <location>
        <begin position="41"/>
        <end position="71"/>
    </location>
</feature>
<keyword evidence="2" id="KW-1133">Transmembrane helix</keyword>
<evidence type="ECO:0000256" key="2">
    <source>
        <dbReference type="SAM" id="Phobius"/>
    </source>
</evidence>
<accession>A0A7S1MJQ4</accession>
<sequence>MMRSRRSALSLLGVEVSGTWLALAVGACFVAWWLLKRNSGRPTQRAGGQQPADARATQQAASASGAACGPAKGTTNLAIESRLADGEHASWTVVVDTAALVAGNADIPVPAAAPDAIAALSRLAAKCSGLIVVHRLTAGTAEGRTAEKAAIVQWAKQTLAPHGFKRDSLLFTTTTKGVEAVARQVVPGVFFSADAKLCDFLAAHMPYVVCVGGAATSPKVTQVPSIDCLPL</sequence>
<feature type="transmembrane region" description="Helical" evidence="2">
    <location>
        <begin position="12"/>
        <end position="35"/>
    </location>
</feature>
<feature type="compositionally biased region" description="Low complexity" evidence="1">
    <location>
        <begin position="49"/>
        <end position="71"/>
    </location>
</feature>
<evidence type="ECO:0000313" key="3">
    <source>
        <dbReference type="EMBL" id="CAD9133485.1"/>
    </source>
</evidence>
<protein>
    <submittedName>
        <fullName evidence="3">Uncharacterized protein</fullName>
    </submittedName>
</protein>
<name>A0A7S1MJQ4_NEODS</name>
<dbReference type="EMBL" id="HBGF01035432">
    <property type="protein sequence ID" value="CAD9133485.1"/>
    <property type="molecule type" value="Transcribed_RNA"/>
</dbReference>
<dbReference type="GO" id="GO:0007031">
    <property type="term" value="P:peroxisome organization"/>
    <property type="evidence" value="ECO:0007669"/>
    <property type="project" value="InterPro"/>
</dbReference>
<dbReference type="AlphaFoldDB" id="A0A7S1MJQ4"/>
<keyword evidence="2" id="KW-0472">Membrane</keyword>
<dbReference type="InterPro" id="IPR037485">
    <property type="entry name" value="PEX22"/>
</dbReference>
<organism evidence="3">
    <name type="scientific">Neobodo designis</name>
    <name type="common">Flagellated protozoan</name>
    <name type="synonym">Bodo designis</name>
    <dbReference type="NCBI Taxonomy" id="312471"/>
    <lineage>
        <taxon>Eukaryota</taxon>
        <taxon>Discoba</taxon>
        <taxon>Euglenozoa</taxon>
        <taxon>Kinetoplastea</taxon>
        <taxon>Metakinetoplastina</taxon>
        <taxon>Neobodonida</taxon>
        <taxon>Neobodo</taxon>
    </lineage>
</organism>